<dbReference type="Pfam" id="PF01555">
    <property type="entry name" value="N6_N4_Mtase"/>
    <property type="match status" value="1"/>
</dbReference>
<dbReference type="EMBL" id="LAZR01045141">
    <property type="protein sequence ID" value="KKK99584.1"/>
    <property type="molecule type" value="Genomic_DNA"/>
</dbReference>
<gene>
    <name evidence="4" type="ORF">LCGC14_2631270</name>
</gene>
<keyword evidence="2" id="KW-0808">Transferase</keyword>
<feature type="domain" description="DNA methylase N-4/N-6" evidence="3">
    <location>
        <begin position="27"/>
        <end position="115"/>
    </location>
</feature>
<sequence>MSSPVLPAYKVPPHLQKYFRVKLDSCYVCHLVEIFREVRRVLRKDGTVWLNFGDSYVNHSQPGGGDPTIKKRNIGNSKYTPTKANGLKPKDLCMIPARVAIALQADGWWLRQDIIEEVEVYCPHCGWQLEERIWR</sequence>
<protein>
    <recommendedName>
        <fullName evidence="3">DNA methylase N-4/N-6 domain-containing protein</fullName>
    </recommendedName>
</protein>
<dbReference type="GO" id="GO:0008170">
    <property type="term" value="F:N-methyltransferase activity"/>
    <property type="evidence" value="ECO:0007669"/>
    <property type="project" value="InterPro"/>
</dbReference>
<keyword evidence="1" id="KW-0489">Methyltransferase</keyword>
<evidence type="ECO:0000259" key="3">
    <source>
        <dbReference type="Pfam" id="PF01555"/>
    </source>
</evidence>
<dbReference type="SUPFAM" id="SSF53335">
    <property type="entry name" value="S-adenosyl-L-methionine-dependent methyltransferases"/>
    <property type="match status" value="1"/>
</dbReference>
<accession>A0A0F9CB62</accession>
<dbReference type="InterPro" id="IPR002941">
    <property type="entry name" value="DNA_methylase_N4/N6"/>
</dbReference>
<dbReference type="GO" id="GO:0003677">
    <property type="term" value="F:DNA binding"/>
    <property type="evidence" value="ECO:0007669"/>
    <property type="project" value="InterPro"/>
</dbReference>
<dbReference type="InterPro" id="IPR029063">
    <property type="entry name" value="SAM-dependent_MTases_sf"/>
</dbReference>
<evidence type="ECO:0000313" key="4">
    <source>
        <dbReference type="EMBL" id="KKK99584.1"/>
    </source>
</evidence>
<reference evidence="4" key="1">
    <citation type="journal article" date="2015" name="Nature">
        <title>Complex archaea that bridge the gap between prokaryotes and eukaryotes.</title>
        <authorList>
            <person name="Spang A."/>
            <person name="Saw J.H."/>
            <person name="Jorgensen S.L."/>
            <person name="Zaremba-Niedzwiedzka K."/>
            <person name="Martijn J."/>
            <person name="Lind A.E."/>
            <person name="van Eijk R."/>
            <person name="Schleper C."/>
            <person name="Guy L."/>
            <person name="Ettema T.J."/>
        </authorList>
    </citation>
    <scope>NUCLEOTIDE SEQUENCE</scope>
</reference>
<evidence type="ECO:0000256" key="2">
    <source>
        <dbReference type="ARBA" id="ARBA00022679"/>
    </source>
</evidence>
<evidence type="ECO:0000256" key="1">
    <source>
        <dbReference type="ARBA" id="ARBA00022603"/>
    </source>
</evidence>
<comment type="caution">
    <text evidence="4">The sequence shown here is derived from an EMBL/GenBank/DDBJ whole genome shotgun (WGS) entry which is preliminary data.</text>
</comment>
<feature type="non-terminal residue" evidence="4">
    <location>
        <position position="135"/>
    </location>
</feature>
<dbReference type="Gene3D" id="3.40.50.150">
    <property type="entry name" value="Vaccinia Virus protein VP39"/>
    <property type="match status" value="1"/>
</dbReference>
<name>A0A0F9CB62_9ZZZZ</name>
<organism evidence="4">
    <name type="scientific">marine sediment metagenome</name>
    <dbReference type="NCBI Taxonomy" id="412755"/>
    <lineage>
        <taxon>unclassified sequences</taxon>
        <taxon>metagenomes</taxon>
        <taxon>ecological metagenomes</taxon>
    </lineage>
</organism>
<dbReference type="GO" id="GO:0032259">
    <property type="term" value="P:methylation"/>
    <property type="evidence" value="ECO:0007669"/>
    <property type="project" value="UniProtKB-KW"/>
</dbReference>
<proteinExistence type="predicted"/>
<dbReference type="AlphaFoldDB" id="A0A0F9CB62"/>